<dbReference type="SUPFAM" id="SSF49899">
    <property type="entry name" value="Concanavalin A-like lectins/glucanases"/>
    <property type="match status" value="1"/>
</dbReference>
<evidence type="ECO:0000313" key="2">
    <source>
        <dbReference type="EMBL" id="TVT24146.1"/>
    </source>
</evidence>
<dbReference type="Pfam" id="PF20254">
    <property type="entry name" value="DMFA2_C"/>
    <property type="match status" value="1"/>
</dbReference>
<accession>A0A558AIQ1</accession>
<comment type="caution">
    <text evidence="2">The sequence shown here is derived from an EMBL/GenBank/DDBJ whole genome shotgun (WGS) entry which is preliminary data.</text>
</comment>
<sequence>MRILGYCDRPNVRPGETLNFYVSCAEELSTYEADIVRLVHGDLDLRGPGFKEEVIETGVTGQYPARTQASYPGSHAIIPDRPELVPGAAGFTIQAFVWPTTPGNGRQGIVTKWSAADQAGYGLFIDDRGHLELVLGDGNGGTVAVSTDQPLVERCWYLVSGSYDARAGIVRLRQEAVVGMANAPVSRAATFAGQSLSVEQSVGITPATTGVPLVMAGWTDHLEGEQAIVAGHYNGKLDRPRLAARPLSREEVWAWVAEPAGPDLVGAWDFSDQITPNGIVAFTTITDSSPHGLHGQTVNAPVRAVTGYNWTGEQHVYTHAPDQYGAIQFHDDSVDDLRWDVDFQLTVPDGLRSGVYGARLRSGEHEDYVPFYVLPPRGVATARIAFLAPTNSYLAYANDHMGVDAELIQLAIGRTAVLAAQDIHRHIHRELGNSLYDLHTDGSGVCYSSWRRPLLTVRPKYRHSFGNVWQFNADLHLVDWFTEKGFEVDIITDRDLHDEGVELLKRYRAVVTGSHPEYTTGPMLDAIEAYLQDGGRFMYMGGNGFYWVTNYHPENPHLIEIRRHGGTQMWTAAPGEHYLSFTGEMGGLWRNRGRAPQKIVGVGFIAQGLDISSYYRRKPDSFAEGASWIFEGIGDDELIGNFGLCGDGAAGLELDWYEPSLGSPAHAYLLASSEGHTNVMLEVRENFGTTMPAHGGDEQPNVRADLVYFMTPNDGAVFSTGSIAWCGSLSHNGYDNNVSRITENVLRQFASDDPLPR</sequence>
<dbReference type="AlphaFoldDB" id="A0A558AIQ1"/>
<gene>
    <name evidence="2" type="ORF">FNH06_07725</name>
</gene>
<keyword evidence="3" id="KW-1185">Reference proteome</keyword>
<dbReference type="InterPro" id="IPR029062">
    <property type="entry name" value="Class_I_gatase-like"/>
</dbReference>
<dbReference type="Gene3D" id="2.60.120.200">
    <property type="match status" value="1"/>
</dbReference>
<name>A0A558AIQ1_9PSEU</name>
<evidence type="ECO:0000259" key="1">
    <source>
        <dbReference type="Pfam" id="PF20254"/>
    </source>
</evidence>
<evidence type="ECO:0000313" key="3">
    <source>
        <dbReference type="Proteomes" id="UP000318578"/>
    </source>
</evidence>
<feature type="domain" description="N,N-dimethylformamidase beta subunit-like C-terminal" evidence="1">
    <location>
        <begin position="303"/>
        <end position="736"/>
    </location>
</feature>
<dbReference type="EMBL" id="VJZA01000008">
    <property type="protein sequence ID" value="TVT24146.1"/>
    <property type="molecule type" value="Genomic_DNA"/>
</dbReference>
<dbReference type="Proteomes" id="UP000318578">
    <property type="component" value="Unassembled WGS sequence"/>
</dbReference>
<dbReference type="InterPro" id="IPR046540">
    <property type="entry name" value="DMFA2_C"/>
</dbReference>
<reference evidence="2 3" key="1">
    <citation type="submission" date="2019-07" db="EMBL/GenBank/DDBJ databases">
        <title>New species of Amycolatopsis and Streptomyces.</title>
        <authorList>
            <person name="Duangmal K."/>
            <person name="Teo W.F.A."/>
            <person name="Lipun K."/>
        </authorList>
    </citation>
    <scope>NUCLEOTIDE SEQUENCE [LARGE SCALE GENOMIC DNA]</scope>
    <source>
        <strain evidence="2 3">JCM 30562</strain>
    </source>
</reference>
<dbReference type="InterPro" id="IPR013320">
    <property type="entry name" value="ConA-like_dom_sf"/>
</dbReference>
<dbReference type="OrthoDB" id="505641at2"/>
<organism evidence="2 3">
    <name type="scientific">Amycolatopsis acidiphila</name>
    <dbReference type="NCBI Taxonomy" id="715473"/>
    <lineage>
        <taxon>Bacteria</taxon>
        <taxon>Bacillati</taxon>
        <taxon>Actinomycetota</taxon>
        <taxon>Actinomycetes</taxon>
        <taxon>Pseudonocardiales</taxon>
        <taxon>Pseudonocardiaceae</taxon>
        <taxon>Amycolatopsis</taxon>
    </lineage>
</organism>
<proteinExistence type="predicted"/>
<protein>
    <submittedName>
        <fullName evidence="2">LamG domain-containing protein</fullName>
    </submittedName>
</protein>
<dbReference type="SUPFAM" id="SSF52317">
    <property type="entry name" value="Class I glutamine amidotransferase-like"/>
    <property type="match status" value="1"/>
</dbReference>